<evidence type="ECO:0000256" key="1">
    <source>
        <dbReference type="ARBA" id="ARBA00022448"/>
    </source>
</evidence>
<evidence type="ECO:0000256" key="3">
    <source>
        <dbReference type="ARBA" id="ARBA00022840"/>
    </source>
</evidence>
<evidence type="ECO:0000313" key="5">
    <source>
        <dbReference type="EMBL" id="MBM7635005.1"/>
    </source>
</evidence>
<dbReference type="PROSITE" id="PS50893">
    <property type="entry name" value="ABC_TRANSPORTER_2"/>
    <property type="match status" value="1"/>
</dbReference>
<dbReference type="InterPro" id="IPR003593">
    <property type="entry name" value="AAA+_ATPase"/>
</dbReference>
<dbReference type="GO" id="GO:0005524">
    <property type="term" value="F:ATP binding"/>
    <property type="evidence" value="ECO:0007669"/>
    <property type="project" value="UniProtKB-KW"/>
</dbReference>
<sequence length="216" mass="24158">MINMQNVTFRYSKRSPILLKDLSLTIEQGSSVALLGRSGSGKTTLSRLLLGLIKPTEGNIIIKGEVATKASKGVGQLVHQYPESSLNSKRSIVESVEEPLLRLGLSRIERVRQVREMLLDVGLDESFLYRHPHQLSGGQLQRVCIARALVAKPAFVVLDEVVNRLDVQTKVTLLDLLRELRHSHQLTYLFVTHDVTSAKYTCDTIYKLENGAIQLQ</sequence>
<dbReference type="PROSITE" id="PS00211">
    <property type="entry name" value="ABC_TRANSPORTER_1"/>
    <property type="match status" value="1"/>
</dbReference>
<keyword evidence="3 5" id="KW-0067">ATP-binding</keyword>
<dbReference type="InterPro" id="IPR003439">
    <property type="entry name" value="ABC_transporter-like_ATP-bd"/>
</dbReference>
<dbReference type="CDD" id="cd03257">
    <property type="entry name" value="ABC_NikE_OppD_transporters"/>
    <property type="match status" value="1"/>
</dbReference>
<dbReference type="PANTHER" id="PTHR43776">
    <property type="entry name" value="TRANSPORT ATP-BINDING PROTEIN"/>
    <property type="match status" value="1"/>
</dbReference>
<evidence type="ECO:0000313" key="6">
    <source>
        <dbReference type="Proteomes" id="UP000741863"/>
    </source>
</evidence>
<reference evidence="5 6" key="1">
    <citation type="submission" date="2021-01" db="EMBL/GenBank/DDBJ databases">
        <title>Genomic Encyclopedia of Type Strains, Phase IV (KMG-IV): sequencing the most valuable type-strain genomes for metagenomic binning, comparative biology and taxonomic classification.</title>
        <authorList>
            <person name="Goeker M."/>
        </authorList>
    </citation>
    <scope>NUCLEOTIDE SEQUENCE [LARGE SCALE GENOMIC DNA]</scope>
    <source>
        <strain evidence="5 6">DSM 25540</strain>
    </source>
</reference>
<name>A0ABS2PJ02_9BACL</name>
<dbReference type="EMBL" id="JAFBEC010000021">
    <property type="protein sequence ID" value="MBM7635005.1"/>
    <property type="molecule type" value="Genomic_DNA"/>
</dbReference>
<dbReference type="InterPro" id="IPR017871">
    <property type="entry name" value="ABC_transporter-like_CS"/>
</dbReference>
<feature type="domain" description="ABC transporter" evidence="4">
    <location>
        <begin position="2"/>
        <end position="215"/>
    </location>
</feature>
<dbReference type="Pfam" id="PF00005">
    <property type="entry name" value="ABC_tran"/>
    <property type="match status" value="1"/>
</dbReference>
<dbReference type="RefSeq" id="WP_204699746.1">
    <property type="nucleotide sequence ID" value="NZ_JAFBEC010000021.1"/>
</dbReference>
<keyword evidence="1" id="KW-0813">Transport</keyword>
<dbReference type="Gene3D" id="3.40.50.300">
    <property type="entry name" value="P-loop containing nucleotide triphosphate hydrolases"/>
    <property type="match status" value="1"/>
</dbReference>
<organism evidence="5 6">
    <name type="scientific">Geomicrobium sediminis</name>
    <dbReference type="NCBI Taxonomy" id="1347788"/>
    <lineage>
        <taxon>Bacteria</taxon>
        <taxon>Bacillati</taxon>
        <taxon>Bacillota</taxon>
        <taxon>Bacilli</taxon>
        <taxon>Bacillales</taxon>
        <taxon>Geomicrobium</taxon>
    </lineage>
</organism>
<dbReference type="Proteomes" id="UP000741863">
    <property type="component" value="Unassembled WGS sequence"/>
</dbReference>
<accession>A0ABS2PJ02</accession>
<dbReference type="InterPro" id="IPR027417">
    <property type="entry name" value="P-loop_NTPase"/>
</dbReference>
<keyword evidence="2" id="KW-0547">Nucleotide-binding</keyword>
<dbReference type="InterPro" id="IPR050319">
    <property type="entry name" value="ABC_transp_ATP-bind"/>
</dbReference>
<dbReference type="SUPFAM" id="SSF52540">
    <property type="entry name" value="P-loop containing nucleoside triphosphate hydrolases"/>
    <property type="match status" value="1"/>
</dbReference>
<protein>
    <submittedName>
        <fullName evidence="5">Nickel transport system ATP-binding protein</fullName>
    </submittedName>
</protein>
<gene>
    <name evidence="5" type="ORF">JOD17_004148</name>
</gene>
<proteinExistence type="predicted"/>
<evidence type="ECO:0000256" key="2">
    <source>
        <dbReference type="ARBA" id="ARBA00022741"/>
    </source>
</evidence>
<evidence type="ECO:0000259" key="4">
    <source>
        <dbReference type="PROSITE" id="PS50893"/>
    </source>
</evidence>
<keyword evidence="6" id="KW-1185">Reference proteome</keyword>
<comment type="caution">
    <text evidence="5">The sequence shown here is derived from an EMBL/GenBank/DDBJ whole genome shotgun (WGS) entry which is preliminary data.</text>
</comment>
<dbReference type="SMART" id="SM00382">
    <property type="entry name" value="AAA"/>
    <property type="match status" value="1"/>
</dbReference>